<keyword evidence="10" id="KW-1185">Reference proteome</keyword>
<accession>A0A255EE16</accession>
<evidence type="ECO:0000256" key="5">
    <source>
        <dbReference type="ARBA" id="ARBA00023049"/>
    </source>
</evidence>
<evidence type="ECO:0000256" key="7">
    <source>
        <dbReference type="SAM" id="Phobius"/>
    </source>
</evidence>
<keyword evidence="7" id="KW-0472">Membrane</keyword>
<evidence type="ECO:0000259" key="8">
    <source>
        <dbReference type="Pfam" id="PF01435"/>
    </source>
</evidence>
<feature type="domain" description="Peptidase M48" evidence="8">
    <location>
        <begin position="122"/>
        <end position="246"/>
    </location>
</feature>
<dbReference type="RefSeq" id="WP_094454735.1">
    <property type="nucleotide sequence ID" value="NZ_NMVJ01000008.1"/>
</dbReference>
<sequence length="263" mass="27379">MTALLLPAALFLAALLTVLGVPVALVGAWQVDRPKLALTAWFAALVLGGGCAVASVVAAVAAAGEGRPGSWAAWLWAWVGVAGAIAVVGLVSGLSGPMADAERWSLRRLAPIATERLDRGTFTLVRFAHPAPVAIAVPGRRPEIMVSDSLESLLSRGQLQAVLAHEYAHLRGRHGVLMRLAELNAACLPFLPAADRLRRATRLLIELAADDVAARQVGAEQLATALEALADEGGAPGAAERAVRLRGHSQQELPRGLPAALQV</sequence>
<evidence type="ECO:0000313" key="9">
    <source>
        <dbReference type="EMBL" id="OYN89794.1"/>
    </source>
</evidence>
<evidence type="ECO:0000313" key="10">
    <source>
        <dbReference type="Proteomes" id="UP000216300"/>
    </source>
</evidence>
<gene>
    <name evidence="9" type="ORF">CGZ91_09785</name>
</gene>
<dbReference type="GO" id="GO:0006508">
    <property type="term" value="P:proteolysis"/>
    <property type="evidence" value="ECO:0007669"/>
    <property type="project" value="UniProtKB-KW"/>
</dbReference>
<keyword evidence="4 6" id="KW-0862">Zinc</keyword>
<evidence type="ECO:0000256" key="3">
    <source>
        <dbReference type="ARBA" id="ARBA00022801"/>
    </source>
</evidence>
<dbReference type="EMBL" id="NMVJ01000008">
    <property type="protein sequence ID" value="OYN89794.1"/>
    <property type="molecule type" value="Genomic_DNA"/>
</dbReference>
<evidence type="ECO:0000256" key="4">
    <source>
        <dbReference type="ARBA" id="ARBA00022833"/>
    </source>
</evidence>
<dbReference type="CDD" id="cd07326">
    <property type="entry name" value="M56_BlaR1_MecR1_like"/>
    <property type="match status" value="1"/>
</dbReference>
<comment type="similarity">
    <text evidence="6">Belongs to the peptidase M48 family.</text>
</comment>
<keyword evidence="7" id="KW-0812">Transmembrane</keyword>
<evidence type="ECO:0000256" key="1">
    <source>
        <dbReference type="ARBA" id="ARBA00022670"/>
    </source>
</evidence>
<feature type="transmembrane region" description="Helical" evidence="7">
    <location>
        <begin position="73"/>
        <end position="94"/>
    </location>
</feature>
<feature type="transmembrane region" description="Helical" evidence="7">
    <location>
        <begin position="38"/>
        <end position="61"/>
    </location>
</feature>
<proteinExistence type="inferred from homology"/>
<organism evidence="9 10">
    <name type="scientific">Parenemella sanctibonifatiensis</name>
    <dbReference type="NCBI Taxonomy" id="2016505"/>
    <lineage>
        <taxon>Bacteria</taxon>
        <taxon>Bacillati</taxon>
        <taxon>Actinomycetota</taxon>
        <taxon>Actinomycetes</taxon>
        <taxon>Propionibacteriales</taxon>
        <taxon>Propionibacteriaceae</taxon>
        <taxon>Parenemella</taxon>
    </lineage>
</organism>
<dbReference type="PANTHER" id="PTHR34978">
    <property type="entry name" value="POSSIBLE SENSOR-TRANSDUCER PROTEIN BLAR"/>
    <property type="match status" value="1"/>
</dbReference>
<keyword evidence="1 6" id="KW-0645">Protease</keyword>
<dbReference type="GO" id="GO:0004222">
    <property type="term" value="F:metalloendopeptidase activity"/>
    <property type="evidence" value="ECO:0007669"/>
    <property type="project" value="InterPro"/>
</dbReference>
<evidence type="ECO:0000256" key="2">
    <source>
        <dbReference type="ARBA" id="ARBA00022723"/>
    </source>
</evidence>
<evidence type="ECO:0000256" key="6">
    <source>
        <dbReference type="RuleBase" id="RU003983"/>
    </source>
</evidence>
<comment type="caution">
    <text evidence="9">The sequence shown here is derived from an EMBL/GenBank/DDBJ whole genome shotgun (WGS) entry which is preliminary data.</text>
</comment>
<name>A0A255EE16_9ACTN</name>
<dbReference type="Gene3D" id="3.30.2010.10">
    <property type="entry name" value="Metalloproteases ('zincins'), catalytic domain"/>
    <property type="match status" value="1"/>
</dbReference>
<reference evidence="9 10" key="1">
    <citation type="submission" date="2017-07" db="EMBL/GenBank/DDBJ databases">
        <title>Draft whole genome sequences of clinical Proprionibacteriaceae strains.</title>
        <authorList>
            <person name="Bernier A.-M."/>
            <person name="Bernard K."/>
            <person name="Domingo M.-C."/>
        </authorList>
    </citation>
    <scope>NUCLEOTIDE SEQUENCE [LARGE SCALE GENOMIC DNA]</scope>
    <source>
        <strain evidence="9 10">NML 150081</strain>
    </source>
</reference>
<dbReference type="InterPro" id="IPR001915">
    <property type="entry name" value="Peptidase_M48"/>
</dbReference>
<dbReference type="GO" id="GO:0046872">
    <property type="term" value="F:metal ion binding"/>
    <property type="evidence" value="ECO:0007669"/>
    <property type="project" value="UniProtKB-KW"/>
</dbReference>
<dbReference type="Pfam" id="PF01435">
    <property type="entry name" value="Peptidase_M48"/>
    <property type="match status" value="1"/>
</dbReference>
<dbReference type="AlphaFoldDB" id="A0A255EE16"/>
<dbReference type="Proteomes" id="UP000216300">
    <property type="component" value="Unassembled WGS sequence"/>
</dbReference>
<dbReference type="PANTHER" id="PTHR34978:SF3">
    <property type="entry name" value="SLR0241 PROTEIN"/>
    <property type="match status" value="1"/>
</dbReference>
<comment type="cofactor">
    <cofactor evidence="6">
        <name>Zn(2+)</name>
        <dbReference type="ChEBI" id="CHEBI:29105"/>
    </cofactor>
    <text evidence="6">Binds 1 zinc ion per subunit.</text>
</comment>
<protein>
    <recommendedName>
        <fullName evidence="8">Peptidase M48 domain-containing protein</fullName>
    </recommendedName>
</protein>
<dbReference type="InterPro" id="IPR052173">
    <property type="entry name" value="Beta-lactam_resp_regulator"/>
</dbReference>
<keyword evidence="3 6" id="KW-0378">Hydrolase</keyword>
<keyword evidence="5 6" id="KW-0482">Metalloprotease</keyword>
<keyword evidence="7" id="KW-1133">Transmembrane helix</keyword>
<dbReference type="OrthoDB" id="9785340at2"/>
<keyword evidence="2" id="KW-0479">Metal-binding</keyword>